<gene>
    <name evidence="2" type="ORF">VTL71DRAFT_6676</name>
</gene>
<keyword evidence="3" id="KW-1185">Reference proteome</keyword>
<reference evidence="2 3" key="1">
    <citation type="journal article" date="2024" name="Commun. Biol.">
        <title>Comparative genomic analysis of thermophilic fungi reveals convergent evolutionary adaptations and gene losses.</title>
        <authorList>
            <person name="Steindorff A.S."/>
            <person name="Aguilar-Pontes M.V."/>
            <person name="Robinson A.J."/>
            <person name="Andreopoulos B."/>
            <person name="LaButti K."/>
            <person name="Kuo A."/>
            <person name="Mondo S."/>
            <person name="Riley R."/>
            <person name="Otillar R."/>
            <person name="Haridas S."/>
            <person name="Lipzen A."/>
            <person name="Grimwood J."/>
            <person name="Schmutz J."/>
            <person name="Clum A."/>
            <person name="Reid I.D."/>
            <person name="Moisan M.C."/>
            <person name="Butler G."/>
            <person name="Nguyen T.T.M."/>
            <person name="Dewar K."/>
            <person name="Conant G."/>
            <person name="Drula E."/>
            <person name="Henrissat B."/>
            <person name="Hansel C."/>
            <person name="Singer S."/>
            <person name="Hutchinson M.I."/>
            <person name="de Vries R.P."/>
            <person name="Natvig D.O."/>
            <person name="Powell A.J."/>
            <person name="Tsang A."/>
            <person name="Grigoriev I.V."/>
        </authorList>
    </citation>
    <scope>NUCLEOTIDE SEQUENCE [LARGE SCALE GENOMIC DNA]</scope>
    <source>
        <strain evidence="2 3">CBS 494.80</strain>
    </source>
</reference>
<evidence type="ECO:0000313" key="2">
    <source>
        <dbReference type="EMBL" id="KAL2062410.1"/>
    </source>
</evidence>
<organism evidence="2 3">
    <name type="scientific">Oculimacula yallundae</name>
    <dbReference type="NCBI Taxonomy" id="86028"/>
    <lineage>
        <taxon>Eukaryota</taxon>
        <taxon>Fungi</taxon>
        <taxon>Dikarya</taxon>
        <taxon>Ascomycota</taxon>
        <taxon>Pezizomycotina</taxon>
        <taxon>Leotiomycetes</taxon>
        <taxon>Helotiales</taxon>
        <taxon>Ploettnerulaceae</taxon>
        <taxon>Oculimacula</taxon>
    </lineage>
</organism>
<dbReference type="PANTHER" id="PTHR42791">
    <property type="entry name" value="GNAT FAMILY ACETYLTRANSFERASE"/>
    <property type="match status" value="1"/>
</dbReference>
<dbReference type="Proteomes" id="UP001595075">
    <property type="component" value="Unassembled WGS sequence"/>
</dbReference>
<feature type="domain" description="N-acetyltransferase" evidence="1">
    <location>
        <begin position="59"/>
        <end position="214"/>
    </location>
</feature>
<accession>A0ABR4BXL4</accession>
<proteinExistence type="predicted"/>
<dbReference type="PANTHER" id="PTHR42791:SF1">
    <property type="entry name" value="N-ACETYLTRANSFERASE DOMAIN-CONTAINING PROTEIN"/>
    <property type="match status" value="1"/>
</dbReference>
<protein>
    <recommendedName>
        <fullName evidence="1">N-acetyltransferase domain-containing protein</fullName>
    </recommendedName>
</protein>
<dbReference type="Gene3D" id="3.40.630.30">
    <property type="match status" value="1"/>
</dbReference>
<dbReference type="InterPro" id="IPR000182">
    <property type="entry name" value="GNAT_dom"/>
</dbReference>
<name>A0ABR4BXL4_9HELO</name>
<sequence length="220" mass="24265">MPLLLQDVNFEDGVPIANIYISAFYDDPFNKTLFPGISFVKQVAGVISRWPGNYGSISAHYKKVIDSESGKIISYSKWSFAFTEAGGTLREPQSIPDGVEIKPPSTPEGLNDPFAIAFTEKVDELRKRILGDCPQLQLKMMGTHPSHQRQGAASLQLSWAVDVADQHGLTCWVEASPVSVSVYQKFGFEVKGHVDSELDESCGGGVYRYTCMLRQPKNVS</sequence>
<dbReference type="SUPFAM" id="SSF55729">
    <property type="entry name" value="Acyl-CoA N-acyltransferases (Nat)"/>
    <property type="match status" value="1"/>
</dbReference>
<dbReference type="PROSITE" id="PS51186">
    <property type="entry name" value="GNAT"/>
    <property type="match status" value="1"/>
</dbReference>
<evidence type="ECO:0000313" key="3">
    <source>
        <dbReference type="Proteomes" id="UP001595075"/>
    </source>
</evidence>
<comment type="caution">
    <text evidence="2">The sequence shown here is derived from an EMBL/GenBank/DDBJ whole genome shotgun (WGS) entry which is preliminary data.</text>
</comment>
<dbReference type="Pfam" id="PF13673">
    <property type="entry name" value="Acetyltransf_10"/>
    <property type="match status" value="1"/>
</dbReference>
<dbReference type="InterPro" id="IPR052523">
    <property type="entry name" value="Trichothecene_AcTrans"/>
</dbReference>
<dbReference type="EMBL" id="JAZHXI010000017">
    <property type="protein sequence ID" value="KAL2062410.1"/>
    <property type="molecule type" value="Genomic_DNA"/>
</dbReference>
<evidence type="ECO:0000259" key="1">
    <source>
        <dbReference type="PROSITE" id="PS51186"/>
    </source>
</evidence>
<dbReference type="InterPro" id="IPR016181">
    <property type="entry name" value="Acyl_CoA_acyltransferase"/>
</dbReference>